<feature type="disulfide bond" evidence="13">
    <location>
        <begin position="228"/>
        <end position="274"/>
    </location>
</feature>
<feature type="disulfide bond" evidence="13">
    <location>
        <begin position="188"/>
        <end position="221"/>
    </location>
</feature>
<dbReference type="CDD" id="cd00190">
    <property type="entry name" value="Tryp_SPc"/>
    <property type="match status" value="1"/>
</dbReference>
<evidence type="ECO:0000256" key="6">
    <source>
        <dbReference type="ARBA" id="ARBA00022729"/>
    </source>
</evidence>
<keyword evidence="14" id="KW-0479">Metal-binding</keyword>
<evidence type="ECO:0000256" key="11">
    <source>
        <dbReference type="ARBA" id="ARBA00024195"/>
    </source>
</evidence>
<dbReference type="InterPro" id="IPR043504">
    <property type="entry name" value="Peptidase_S1_PA_chymotrypsin"/>
</dbReference>
<feature type="active site" description="Charge relay system" evidence="12">
    <location>
        <position position="401"/>
    </location>
</feature>
<feature type="binding site" evidence="14">
    <location>
        <position position="141"/>
    </location>
    <ligand>
        <name>Ca(2+)</name>
        <dbReference type="ChEBI" id="CHEBI:29108"/>
        <label>3</label>
    </ligand>
</feature>
<dbReference type="Pfam" id="PF00084">
    <property type="entry name" value="Sushi"/>
    <property type="match status" value="2"/>
</dbReference>
<feature type="domain" description="Sushi" evidence="19">
    <location>
        <begin position="158"/>
        <end position="223"/>
    </location>
</feature>
<feature type="active site" description="Charge relay system" evidence="12">
    <location>
        <position position="508"/>
    </location>
</feature>
<evidence type="ECO:0000256" key="8">
    <source>
        <dbReference type="ARBA" id="ARBA00023157"/>
    </source>
</evidence>
<dbReference type="Gene3D" id="2.60.120.290">
    <property type="entry name" value="Spermadhesin, CUB domain"/>
    <property type="match status" value="1"/>
</dbReference>
<dbReference type="InterPro" id="IPR001314">
    <property type="entry name" value="Peptidase_S1A"/>
</dbReference>
<dbReference type="PROSITE" id="PS01180">
    <property type="entry name" value="CUB"/>
    <property type="match status" value="1"/>
</dbReference>
<feature type="disulfide bond" evidence="13">
    <location>
        <begin position="101"/>
        <end position="119"/>
    </location>
</feature>
<feature type="active site" description="Charge relay system" evidence="12">
    <location>
        <position position="378"/>
    </location>
</feature>
<feature type="disulfide bond" evidence="13 15">
    <location>
        <begin position="41"/>
        <end position="68"/>
    </location>
</feature>
<dbReference type="GO" id="GO:0031638">
    <property type="term" value="P:zymogen activation"/>
    <property type="evidence" value="ECO:0007669"/>
    <property type="project" value="TreeGrafter"/>
</dbReference>
<reference evidence="21" key="1">
    <citation type="submission" date="2025-08" db="UniProtKB">
        <authorList>
            <consortium name="RefSeq"/>
        </authorList>
    </citation>
    <scope>IDENTIFICATION</scope>
</reference>
<dbReference type="InterPro" id="IPR033116">
    <property type="entry name" value="TRYPSIN_SER"/>
</dbReference>
<comment type="caution">
    <text evidence="16">Lacks conserved residue(s) required for the propagation of feature annotation.</text>
</comment>
<keyword evidence="20" id="KW-1185">Reference proteome</keyword>
<dbReference type="OrthoDB" id="6261922at2759"/>
<dbReference type="SMART" id="SM00020">
    <property type="entry name" value="Tryp_SPc"/>
    <property type="match status" value="1"/>
</dbReference>
<keyword evidence="5 16" id="KW-0768">Sushi</keyword>
<dbReference type="GO" id="GO:0006956">
    <property type="term" value="P:complement activation"/>
    <property type="evidence" value="ECO:0007669"/>
    <property type="project" value="InterPro"/>
</dbReference>
<dbReference type="GO" id="GO:0072562">
    <property type="term" value="C:blood microparticle"/>
    <property type="evidence" value="ECO:0007669"/>
    <property type="project" value="TreeGrafter"/>
</dbReference>
<keyword evidence="9" id="KW-0325">Glycoprotein</keyword>
<dbReference type="Gene3D" id="2.40.10.10">
    <property type="entry name" value="Trypsin-like serine proteases"/>
    <property type="match status" value="1"/>
</dbReference>
<dbReference type="PRINTS" id="PR00722">
    <property type="entry name" value="CHYMOTRYPSIN"/>
</dbReference>
<dbReference type="Gene3D" id="2.10.70.10">
    <property type="entry name" value="Complement Module, domain 1"/>
    <property type="match status" value="2"/>
</dbReference>
<dbReference type="InParanoid" id="A0A6P7KRQ4"/>
<gene>
    <name evidence="21" type="primary">LOC114843081</name>
</gene>
<dbReference type="SUPFAM" id="SSF49854">
    <property type="entry name" value="Spermadhesin, CUB domain"/>
    <property type="match status" value="1"/>
</dbReference>
<dbReference type="RefSeq" id="XP_028985136.1">
    <property type="nucleotide sequence ID" value="XM_029129303.3"/>
</dbReference>
<dbReference type="PROSITE" id="PS50923">
    <property type="entry name" value="SUSHI"/>
    <property type="match status" value="2"/>
</dbReference>
<dbReference type="FunFam" id="2.10.70.10:FF:000016">
    <property type="entry name" value="Mannan-binding lectin serine protease 1"/>
    <property type="match status" value="1"/>
</dbReference>
<dbReference type="SMART" id="SM00042">
    <property type="entry name" value="CUB"/>
    <property type="match status" value="1"/>
</dbReference>
<dbReference type="KEGG" id="bspl:114843081"/>
<dbReference type="CDD" id="cd00033">
    <property type="entry name" value="CCP"/>
    <property type="match status" value="2"/>
</dbReference>
<keyword evidence="4" id="KW-0597">Phosphoprotein</keyword>
<keyword evidence="14" id="KW-0106">Calcium</keyword>
<evidence type="ECO:0000256" key="2">
    <source>
        <dbReference type="ARBA" id="ARBA00022525"/>
    </source>
</evidence>
<feature type="domain" description="Peptidase S1" evidence="18">
    <location>
        <begin position="309"/>
        <end position="556"/>
    </location>
</feature>
<dbReference type="Pfam" id="PF00431">
    <property type="entry name" value="CUB"/>
    <property type="match status" value="1"/>
</dbReference>
<feature type="domain" description="Sushi" evidence="19">
    <location>
        <begin position="226"/>
        <end position="294"/>
    </location>
</feature>
<comment type="subcellular location">
    <subcellularLocation>
        <location evidence="1">Secreted</location>
    </subcellularLocation>
</comment>
<feature type="disulfide bond" evidence="13">
    <location>
        <begin position="160"/>
        <end position="198"/>
    </location>
</feature>
<dbReference type="PROSITE" id="PS50240">
    <property type="entry name" value="TRYPSIN_DOM"/>
    <property type="match status" value="1"/>
</dbReference>
<keyword evidence="6" id="KW-0732">Signal</keyword>
<dbReference type="InterPro" id="IPR024175">
    <property type="entry name" value="Pept_S1A_C1r/C1S/mannan-bd"/>
</dbReference>
<evidence type="ECO:0000256" key="5">
    <source>
        <dbReference type="ARBA" id="ARBA00022659"/>
    </source>
</evidence>
<evidence type="ECO:0000313" key="21">
    <source>
        <dbReference type="RefSeq" id="XP_028985136.1"/>
    </source>
</evidence>
<dbReference type="InterPro" id="IPR035976">
    <property type="entry name" value="Sushi/SCR/CCP_sf"/>
</dbReference>
<dbReference type="Pfam" id="PF00089">
    <property type="entry name" value="Trypsin"/>
    <property type="match status" value="1"/>
</dbReference>
<sequence length="558" mass="61060">MKKLILSPGNRLTLIFQTSDSTSEQQRHVGFSGAYEAVGFCSKCVFDIPEGRVLSPGYPHPTPPSVSCNYIISVKPGFTVTLNFTDKFHIYSVDTEQGPSCSHHWLKVIVPGREPTKLCGAKRPGVISTDSNIVRLEYHTDEHGLSNGWSLDYSTRKVQCSQPGDVVNGRVNPILTEYFHGDRAHVTCDPGYRLMTNCQNLNTFSAQCQINGQWDRPMPECQSTLIDCGEPEPLLNGGVTLLSGFQNQHCSVIQYHCNEPFYSLSGGGNVTFTCEANGKWKSSHKSDVTPTCIPVCGQPTERIYIFERIIGGSNAPKNTIPWQVMLSIDGGRGGGMVIADRWILTAASILSNQGVEAPVNTIRIFMGGNNARTDLVPHVNVSSIHLHPQYNNPHNLNYDNDIALIKLQDPITFHARVMPICLPADGAAYNDGVMGLVSGFGLDIISDRSILTNKLKYVPVPLVNQETCIASITLKKEEMGENRVPNLTNNMFCAGFPEGGKDSCTGDSGGPLALIENGHFWAAGVVSWGVDCGKPGTYGVYTKVVNYLDWINKTMREN</sequence>
<protein>
    <submittedName>
        <fullName evidence="21">Complement C1r subcomponent-like</fullName>
    </submittedName>
</protein>
<feature type="disulfide bond" description="Interchain (between heavy and light chains)" evidence="13">
    <location>
        <begin position="296"/>
        <end position="421"/>
    </location>
</feature>
<accession>A0A6P7KRQ4</accession>
<keyword evidence="10" id="KW-0379">Hydroxylation</keyword>
<dbReference type="InterPro" id="IPR001254">
    <property type="entry name" value="Trypsin_dom"/>
</dbReference>
<proteinExistence type="inferred from homology"/>
<keyword evidence="7" id="KW-0378">Hydrolase</keyword>
<dbReference type="SMART" id="SM00032">
    <property type="entry name" value="CCP"/>
    <property type="match status" value="2"/>
</dbReference>
<name>A0A6P7KRQ4_BETSP</name>
<dbReference type="SUPFAM" id="SSF57535">
    <property type="entry name" value="Complement control module/SCR domain"/>
    <property type="match status" value="2"/>
</dbReference>
<evidence type="ECO:0000256" key="3">
    <source>
        <dbReference type="ARBA" id="ARBA00022536"/>
    </source>
</evidence>
<evidence type="ECO:0000256" key="7">
    <source>
        <dbReference type="ARBA" id="ARBA00022825"/>
    </source>
</evidence>
<feature type="disulfide bond" evidence="13">
    <location>
        <begin position="504"/>
        <end position="532"/>
    </location>
</feature>
<dbReference type="FunFam" id="2.40.10.10:FF:000068">
    <property type="entry name" value="transmembrane protease serine 2"/>
    <property type="match status" value="1"/>
</dbReference>
<feature type="disulfide bond" evidence="13">
    <location>
        <begin position="257"/>
        <end position="292"/>
    </location>
</feature>
<dbReference type="PIRSF" id="PIRSF001155">
    <property type="entry name" value="C1r_C1s_MASP"/>
    <property type="match status" value="1"/>
</dbReference>
<keyword evidence="3" id="KW-0245">EGF-like domain</keyword>
<dbReference type="InterPro" id="IPR000859">
    <property type="entry name" value="CUB_dom"/>
</dbReference>
<dbReference type="InterPro" id="IPR035914">
    <property type="entry name" value="Sperma_CUB_dom_sf"/>
</dbReference>
<evidence type="ECO:0000256" key="9">
    <source>
        <dbReference type="ARBA" id="ARBA00023180"/>
    </source>
</evidence>
<evidence type="ECO:0000256" key="16">
    <source>
        <dbReference type="PROSITE-ProRule" id="PRU00302"/>
    </source>
</evidence>
<evidence type="ECO:0000256" key="13">
    <source>
        <dbReference type="PIRSR" id="PIRSR001155-2"/>
    </source>
</evidence>
<comment type="similarity">
    <text evidence="11">Belongs to the peptidase S1 family. CLIP subfamily.</text>
</comment>
<dbReference type="PROSITE" id="PS00135">
    <property type="entry name" value="TRYPSIN_SER"/>
    <property type="match status" value="1"/>
</dbReference>
<evidence type="ECO:0000259" key="18">
    <source>
        <dbReference type="PROSITE" id="PS50240"/>
    </source>
</evidence>
<organism evidence="20 21">
    <name type="scientific">Betta splendens</name>
    <name type="common">Siamese fighting fish</name>
    <dbReference type="NCBI Taxonomy" id="158456"/>
    <lineage>
        <taxon>Eukaryota</taxon>
        <taxon>Metazoa</taxon>
        <taxon>Chordata</taxon>
        <taxon>Craniata</taxon>
        <taxon>Vertebrata</taxon>
        <taxon>Euteleostomi</taxon>
        <taxon>Actinopterygii</taxon>
        <taxon>Neopterygii</taxon>
        <taxon>Teleostei</taxon>
        <taxon>Neoteleostei</taxon>
        <taxon>Acanthomorphata</taxon>
        <taxon>Anabantaria</taxon>
        <taxon>Anabantiformes</taxon>
        <taxon>Anabantoidei</taxon>
        <taxon>Osphronemidae</taxon>
        <taxon>Betta</taxon>
    </lineage>
</organism>
<keyword evidence="7" id="KW-0720">Serine protease</keyword>
<keyword evidence="7" id="KW-0645">Protease</keyword>
<evidence type="ECO:0000256" key="10">
    <source>
        <dbReference type="ARBA" id="ARBA00023278"/>
    </source>
</evidence>
<dbReference type="InterPro" id="IPR000436">
    <property type="entry name" value="Sushi_SCR_CCP_dom"/>
</dbReference>
<dbReference type="Proteomes" id="UP000515150">
    <property type="component" value="Chromosome 16"/>
</dbReference>
<dbReference type="SUPFAM" id="SSF50494">
    <property type="entry name" value="Trypsin-like serine proteases"/>
    <property type="match status" value="1"/>
</dbReference>
<dbReference type="GO" id="GO:0046872">
    <property type="term" value="F:metal ion binding"/>
    <property type="evidence" value="ECO:0007669"/>
    <property type="project" value="UniProtKB-KW"/>
</dbReference>
<dbReference type="AlphaFoldDB" id="A0A6P7KRQ4"/>
<evidence type="ECO:0000256" key="15">
    <source>
        <dbReference type="PROSITE-ProRule" id="PRU00059"/>
    </source>
</evidence>
<evidence type="ECO:0000259" key="19">
    <source>
        <dbReference type="PROSITE" id="PS50923"/>
    </source>
</evidence>
<keyword evidence="8 13" id="KW-1015">Disulfide bond</keyword>
<dbReference type="InterPro" id="IPR009003">
    <property type="entry name" value="Peptidase_S1_PA"/>
</dbReference>
<evidence type="ECO:0000313" key="20">
    <source>
        <dbReference type="Proteomes" id="UP000515150"/>
    </source>
</evidence>
<evidence type="ECO:0000256" key="12">
    <source>
        <dbReference type="PIRSR" id="PIRSR001155-1"/>
    </source>
</evidence>
<evidence type="ECO:0000259" key="17">
    <source>
        <dbReference type="PROSITE" id="PS01180"/>
    </source>
</evidence>
<dbReference type="CDD" id="cd00041">
    <property type="entry name" value="CUB"/>
    <property type="match status" value="1"/>
</dbReference>
<evidence type="ECO:0000256" key="1">
    <source>
        <dbReference type="ARBA" id="ARBA00004613"/>
    </source>
</evidence>
<dbReference type="PANTHER" id="PTHR24255:SF25">
    <property type="entry name" value="COMPLEMENT C1R SUBCOMPONENT"/>
    <property type="match status" value="1"/>
</dbReference>
<evidence type="ECO:0000256" key="14">
    <source>
        <dbReference type="PIRSR" id="PIRSR001155-4"/>
    </source>
</evidence>
<dbReference type="GeneID" id="114843081"/>
<dbReference type="GO" id="GO:0004252">
    <property type="term" value="F:serine-type endopeptidase activity"/>
    <property type="evidence" value="ECO:0007669"/>
    <property type="project" value="InterPro"/>
</dbReference>
<feature type="disulfide bond" evidence="13">
    <location>
        <begin position="468"/>
        <end position="493"/>
    </location>
</feature>
<dbReference type="FunFam" id="2.40.10.10:FF:000002">
    <property type="entry name" value="Transmembrane protease serine"/>
    <property type="match status" value="1"/>
</dbReference>
<feature type="domain" description="CUB" evidence="17">
    <location>
        <begin position="41"/>
        <end position="156"/>
    </location>
</feature>
<evidence type="ECO:0000256" key="4">
    <source>
        <dbReference type="ARBA" id="ARBA00022553"/>
    </source>
</evidence>
<dbReference type="PANTHER" id="PTHR24255">
    <property type="entry name" value="COMPLEMENT COMPONENT 1, S SUBCOMPONENT-RELATED"/>
    <property type="match status" value="1"/>
</dbReference>
<keyword evidence="2" id="KW-0964">Secreted</keyword>